<dbReference type="Proteomes" id="UP000479710">
    <property type="component" value="Unassembled WGS sequence"/>
</dbReference>
<name>A0A6G1F6F4_9ORYZ</name>
<dbReference type="AlphaFoldDB" id="A0A6G1F6F4"/>
<feature type="region of interest" description="Disordered" evidence="1">
    <location>
        <begin position="1"/>
        <end position="35"/>
    </location>
</feature>
<sequence length="95" mass="10250">MHHAGFPYPCPIHGTGFPQRANGERGGGARRGDEGEELSCGIYLGVPGKLELATMKDDTDAEREEAPMREEWASSLHLLGTAEGKTMPGDQRCLP</sequence>
<gene>
    <name evidence="2" type="ORF">E2562_010392</name>
</gene>
<keyword evidence="3" id="KW-1185">Reference proteome</keyword>
<accession>A0A6G1F6F4</accession>
<evidence type="ECO:0000313" key="3">
    <source>
        <dbReference type="Proteomes" id="UP000479710"/>
    </source>
</evidence>
<reference evidence="2 3" key="1">
    <citation type="submission" date="2019-11" db="EMBL/GenBank/DDBJ databases">
        <title>Whole genome sequence of Oryza granulata.</title>
        <authorList>
            <person name="Li W."/>
        </authorList>
    </citation>
    <scope>NUCLEOTIDE SEQUENCE [LARGE SCALE GENOMIC DNA]</scope>
    <source>
        <strain evidence="3">cv. Menghai</strain>
        <tissue evidence="2">Leaf</tissue>
    </source>
</reference>
<protein>
    <submittedName>
        <fullName evidence="2">Uncharacterized protein</fullName>
    </submittedName>
</protein>
<organism evidence="2 3">
    <name type="scientific">Oryza meyeriana var. granulata</name>
    <dbReference type="NCBI Taxonomy" id="110450"/>
    <lineage>
        <taxon>Eukaryota</taxon>
        <taxon>Viridiplantae</taxon>
        <taxon>Streptophyta</taxon>
        <taxon>Embryophyta</taxon>
        <taxon>Tracheophyta</taxon>
        <taxon>Spermatophyta</taxon>
        <taxon>Magnoliopsida</taxon>
        <taxon>Liliopsida</taxon>
        <taxon>Poales</taxon>
        <taxon>Poaceae</taxon>
        <taxon>BOP clade</taxon>
        <taxon>Oryzoideae</taxon>
        <taxon>Oryzeae</taxon>
        <taxon>Oryzinae</taxon>
        <taxon>Oryza</taxon>
        <taxon>Oryza meyeriana</taxon>
    </lineage>
</organism>
<proteinExistence type="predicted"/>
<dbReference type="EMBL" id="SPHZ02000001">
    <property type="protein sequence ID" value="KAF0932496.1"/>
    <property type="molecule type" value="Genomic_DNA"/>
</dbReference>
<evidence type="ECO:0000313" key="2">
    <source>
        <dbReference type="EMBL" id="KAF0932496.1"/>
    </source>
</evidence>
<comment type="caution">
    <text evidence="2">The sequence shown here is derived from an EMBL/GenBank/DDBJ whole genome shotgun (WGS) entry which is preliminary data.</text>
</comment>
<evidence type="ECO:0000256" key="1">
    <source>
        <dbReference type="SAM" id="MobiDB-lite"/>
    </source>
</evidence>